<dbReference type="SUPFAM" id="SSF46785">
    <property type="entry name" value="Winged helix' DNA-binding domain"/>
    <property type="match status" value="1"/>
</dbReference>
<dbReference type="InterPro" id="IPR036388">
    <property type="entry name" value="WH-like_DNA-bd_sf"/>
</dbReference>
<dbReference type="Gene3D" id="1.10.10.10">
    <property type="entry name" value="Winged helix-like DNA-binding domain superfamily/Winged helix DNA-binding domain"/>
    <property type="match status" value="1"/>
</dbReference>
<organism evidence="2">
    <name type="scientific">marine sediment metagenome</name>
    <dbReference type="NCBI Taxonomy" id="412755"/>
    <lineage>
        <taxon>unclassified sequences</taxon>
        <taxon>metagenomes</taxon>
        <taxon>ecological metagenomes</taxon>
    </lineage>
</organism>
<gene>
    <name evidence="2" type="ORF">LCGC14_2031620</name>
</gene>
<dbReference type="InterPro" id="IPR011991">
    <property type="entry name" value="ArsR-like_HTH"/>
</dbReference>
<dbReference type="EMBL" id="LAZR01023654">
    <property type="protein sequence ID" value="KKL77765.1"/>
    <property type="molecule type" value="Genomic_DNA"/>
</dbReference>
<evidence type="ECO:0000259" key="1">
    <source>
        <dbReference type="PROSITE" id="PS50987"/>
    </source>
</evidence>
<comment type="caution">
    <text evidence="2">The sequence shown here is derived from an EMBL/GenBank/DDBJ whole genome shotgun (WGS) entry which is preliminary data.</text>
</comment>
<protein>
    <recommendedName>
        <fullName evidence="1">HTH arsR-type domain-containing protein</fullName>
    </recommendedName>
</protein>
<accession>A0A0F9H815</accession>
<dbReference type="InterPro" id="IPR036390">
    <property type="entry name" value="WH_DNA-bd_sf"/>
</dbReference>
<dbReference type="GO" id="GO:0003700">
    <property type="term" value="F:DNA-binding transcription factor activity"/>
    <property type="evidence" value="ECO:0007669"/>
    <property type="project" value="InterPro"/>
</dbReference>
<dbReference type="InterPro" id="IPR001845">
    <property type="entry name" value="HTH_ArsR_DNA-bd_dom"/>
</dbReference>
<reference evidence="2" key="1">
    <citation type="journal article" date="2015" name="Nature">
        <title>Complex archaea that bridge the gap between prokaryotes and eukaryotes.</title>
        <authorList>
            <person name="Spang A."/>
            <person name="Saw J.H."/>
            <person name="Jorgensen S.L."/>
            <person name="Zaremba-Niedzwiedzka K."/>
            <person name="Martijn J."/>
            <person name="Lind A.E."/>
            <person name="van Eijk R."/>
            <person name="Schleper C."/>
            <person name="Guy L."/>
            <person name="Ettema T.J."/>
        </authorList>
    </citation>
    <scope>NUCLEOTIDE SEQUENCE</scope>
</reference>
<feature type="domain" description="HTH arsR-type" evidence="1">
    <location>
        <begin position="1"/>
        <end position="90"/>
    </location>
</feature>
<sequence length="155" mass="17793">MNVLAEILSSKIQAEIFRLLFGTSAEELHMREIERRSGYAIGTIQTEFKKLLRLDLVKKRKDGNRPYYRANREHLLSPDIRSLILKTIGLVDILKDALREDPNINIAFVFGSIVRYEETAGSDGYRQTGSKETHWDAYYKRLTGISFMKGSAISH</sequence>
<dbReference type="PROSITE" id="PS50987">
    <property type="entry name" value="HTH_ARSR_2"/>
    <property type="match status" value="1"/>
</dbReference>
<proteinExistence type="predicted"/>
<dbReference type="CDD" id="cd00090">
    <property type="entry name" value="HTH_ARSR"/>
    <property type="match status" value="1"/>
</dbReference>
<name>A0A0F9H815_9ZZZZ</name>
<evidence type="ECO:0000313" key="2">
    <source>
        <dbReference type="EMBL" id="KKL77765.1"/>
    </source>
</evidence>
<dbReference type="AlphaFoldDB" id="A0A0F9H815"/>
<dbReference type="SMART" id="SM00418">
    <property type="entry name" value="HTH_ARSR"/>
    <property type="match status" value="1"/>
</dbReference>